<dbReference type="Gene3D" id="1.25.40.390">
    <property type="match status" value="1"/>
</dbReference>
<dbReference type="SUPFAM" id="SSF48452">
    <property type="entry name" value="TPR-like"/>
    <property type="match status" value="1"/>
</dbReference>
<gene>
    <name evidence="2" type="ORF">DRF58_02790</name>
</gene>
<evidence type="ECO:0000313" key="2">
    <source>
        <dbReference type="EMBL" id="REC72546.1"/>
    </source>
</evidence>
<feature type="region of interest" description="Disordered" evidence="1">
    <location>
        <begin position="249"/>
        <end position="269"/>
    </location>
</feature>
<organism evidence="2 3">
    <name type="scientific">Epilithonimonas hispanica</name>
    <dbReference type="NCBI Taxonomy" id="358687"/>
    <lineage>
        <taxon>Bacteria</taxon>
        <taxon>Pseudomonadati</taxon>
        <taxon>Bacteroidota</taxon>
        <taxon>Flavobacteriia</taxon>
        <taxon>Flavobacteriales</taxon>
        <taxon>Weeksellaceae</taxon>
        <taxon>Chryseobacterium group</taxon>
        <taxon>Epilithonimonas</taxon>
    </lineage>
</organism>
<dbReference type="OrthoDB" id="725917at2"/>
<protein>
    <recommendedName>
        <fullName evidence="4">SusD/RagB family nutrient-binding outer membrane lipoprotein</fullName>
    </recommendedName>
</protein>
<keyword evidence="3" id="KW-1185">Reference proteome</keyword>
<dbReference type="PROSITE" id="PS51257">
    <property type="entry name" value="PROKAR_LIPOPROTEIN"/>
    <property type="match status" value="1"/>
</dbReference>
<dbReference type="InterPro" id="IPR011990">
    <property type="entry name" value="TPR-like_helical_dom_sf"/>
</dbReference>
<feature type="compositionally biased region" description="Polar residues" evidence="1">
    <location>
        <begin position="255"/>
        <end position="269"/>
    </location>
</feature>
<evidence type="ECO:0000313" key="3">
    <source>
        <dbReference type="Proteomes" id="UP000256326"/>
    </source>
</evidence>
<dbReference type="AlphaFoldDB" id="A0A3D9D3F5"/>
<dbReference type="Proteomes" id="UP000256326">
    <property type="component" value="Unassembled WGS sequence"/>
</dbReference>
<name>A0A3D9D3F5_9FLAO</name>
<dbReference type="InterPro" id="IPR041662">
    <property type="entry name" value="SusD-like_2"/>
</dbReference>
<proteinExistence type="predicted"/>
<dbReference type="Pfam" id="PF12771">
    <property type="entry name" value="SusD-like_2"/>
    <property type="match status" value="1"/>
</dbReference>
<dbReference type="EMBL" id="QNUG01000004">
    <property type="protein sequence ID" value="REC72546.1"/>
    <property type="molecule type" value="Genomic_DNA"/>
</dbReference>
<reference evidence="2 3" key="1">
    <citation type="journal article" date="2006" name="Int. J. Syst. Evol. Microbiol.">
        <title>Chryseobacterium hispanicum sp. nov., isolated from the drinking water distribution system of Sevilla, Spain.</title>
        <authorList>
            <person name="Gallego V."/>
            <person name="Garcia M.T."/>
            <person name="Ventosa A."/>
        </authorList>
    </citation>
    <scope>NUCLEOTIDE SEQUENCE [LARGE SCALE GENOMIC DNA]</scope>
    <source>
        <strain evidence="2 3">KCTC 22104</strain>
    </source>
</reference>
<comment type="caution">
    <text evidence="2">The sequence shown here is derived from an EMBL/GenBank/DDBJ whole genome shotgun (WGS) entry which is preliminary data.</text>
</comment>
<dbReference type="RefSeq" id="WP_116032564.1">
    <property type="nucleotide sequence ID" value="NZ_JBHLVV010000051.1"/>
</dbReference>
<evidence type="ECO:0000256" key="1">
    <source>
        <dbReference type="SAM" id="MobiDB-lite"/>
    </source>
</evidence>
<accession>A0A3D9D3F5</accession>
<sequence>MQLSNFKKMKNKIIIMAVSATLFGSISCNDFLDVNVNPDKVDANFVTPNYAFPGAVTGSYAIQARNLNAFASLQMNSLAGNSYKFGTPFIDDYTPNITTGYNATIWDTLFRNVTNFQKIIDYNDPSGTYANYKAMSLVMKAYYVQILTDLYGDIPYSDAFKRELNVFPKYDKGEDIYKASIAELEQAIQIINSGAGSAPSSSDVVFGGVMTDWVAFANTIKLRYLLRMSNVTGDLATYRDQKLAGLSGASFSSSDVTVNPGYSSSSDSQQNPWANYWIVLSSGARPTTGNQGYTLYTVSEHMAIALNGNKVHLPLKATTQDSRDVYQKFNGITDGRRGRMFTLVSTTDDVGVTTSNVEGVRQGATPGQPGALSTTPARAVSVFGLGAILGNNNSITSTDVNTAFISAASSKDGVLLSKAETEFLLAEAALRYPANFTNAQGHFEDGIRASYNYFGVTPVSSDPNTDPSIYISKINSVPKLGWTGSNDNKIEAIMTQKWIALTTVNPEQSFFDYTRTGYPVTPMSSISPAGQVKPKRLMYPTSEYSSNSNNVPSMTAADVFAKNKFTPFWAR</sequence>
<evidence type="ECO:0008006" key="4">
    <source>
        <dbReference type="Google" id="ProtNLM"/>
    </source>
</evidence>